<dbReference type="InterPro" id="IPR029903">
    <property type="entry name" value="RmlD-like-bd"/>
</dbReference>
<evidence type="ECO:0000259" key="4">
    <source>
        <dbReference type="Pfam" id="PF04321"/>
    </source>
</evidence>
<reference evidence="5 6" key="1">
    <citation type="journal article" date="2015" name="Nature">
        <title>rRNA introns, odd ribosomes, and small enigmatic genomes across a large radiation of phyla.</title>
        <authorList>
            <person name="Brown C.T."/>
            <person name="Hug L.A."/>
            <person name="Thomas B.C."/>
            <person name="Sharon I."/>
            <person name="Castelle C.J."/>
            <person name="Singh A."/>
            <person name="Wilkins M.J."/>
            <person name="Williams K.H."/>
            <person name="Banfield J.F."/>
        </authorList>
    </citation>
    <scope>NUCLEOTIDE SEQUENCE [LARGE SCALE GENOMIC DNA]</scope>
</reference>
<keyword evidence="2" id="KW-0560">Oxidoreductase</keyword>
<gene>
    <name evidence="5" type="ORF">UX69_C0002G0009</name>
</gene>
<accession>A0A0G1QWX0</accession>
<dbReference type="Proteomes" id="UP000033946">
    <property type="component" value="Unassembled WGS sequence"/>
</dbReference>
<keyword evidence="2" id="KW-0521">NADP</keyword>
<comment type="similarity">
    <text evidence="1 2">Belongs to the dTDP-4-dehydrorhamnose reductase family.</text>
</comment>
<evidence type="ECO:0000313" key="5">
    <source>
        <dbReference type="EMBL" id="KKU49407.1"/>
    </source>
</evidence>
<dbReference type="Gene3D" id="3.90.550.10">
    <property type="entry name" value="Spore Coat Polysaccharide Biosynthesis Protein SpsA, Chain A"/>
    <property type="match status" value="1"/>
</dbReference>
<dbReference type="PANTHER" id="PTHR10491">
    <property type="entry name" value="DTDP-4-DEHYDRORHAMNOSE REDUCTASE"/>
    <property type="match status" value="1"/>
</dbReference>
<evidence type="ECO:0000256" key="1">
    <source>
        <dbReference type="ARBA" id="ARBA00010944"/>
    </source>
</evidence>
<dbReference type="InterPro" id="IPR001173">
    <property type="entry name" value="Glyco_trans_2-like"/>
</dbReference>
<dbReference type="GO" id="GO:0008831">
    <property type="term" value="F:dTDP-4-dehydrorhamnose reductase activity"/>
    <property type="evidence" value="ECO:0007669"/>
    <property type="project" value="UniProtKB-EC"/>
</dbReference>
<dbReference type="InterPro" id="IPR036291">
    <property type="entry name" value="NAD(P)-bd_dom_sf"/>
</dbReference>
<feature type="domain" description="Glycosyltransferase 2-like" evidence="3">
    <location>
        <begin position="331"/>
        <end position="449"/>
    </location>
</feature>
<organism evidence="5 6">
    <name type="scientific">candidate division WWE3 bacterium GW2011_GWA2_46_9</name>
    <dbReference type="NCBI Taxonomy" id="1619111"/>
    <lineage>
        <taxon>Bacteria</taxon>
        <taxon>Katanobacteria</taxon>
    </lineage>
</organism>
<comment type="pathway">
    <text evidence="2">Carbohydrate biosynthesis; dTDP-L-rhamnose biosynthesis.</text>
</comment>
<dbReference type="Pfam" id="PF04321">
    <property type="entry name" value="RmlD_sub_bind"/>
    <property type="match status" value="1"/>
</dbReference>
<dbReference type="SUPFAM" id="SSF53448">
    <property type="entry name" value="Nucleotide-diphospho-sugar transferases"/>
    <property type="match status" value="1"/>
</dbReference>
<evidence type="ECO:0000313" key="6">
    <source>
        <dbReference type="Proteomes" id="UP000033946"/>
    </source>
</evidence>
<dbReference type="InterPro" id="IPR029044">
    <property type="entry name" value="Nucleotide-diphossugar_trans"/>
</dbReference>
<dbReference type="AlphaFoldDB" id="A0A0G1QWX0"/>
<evidence type="ECO:0000259" key="3">
    <source>
        <dbReference type="Pfam" id="PF00535"/>
    </source>
</evidence>
<dbReference type="GO" id="GO:0019305">
    <property type="term" value="P:dTDP-rhamnose biosynthetic process"/>
    <property type="evidence" value="ECO:0007669"/>
    <property type="project" value="UniProtKB-UniPathway"/>
</dbReference>
<dbReference type="SUPFAM" id="SSF51735">
    <property type="entry name" value="NAD(P)-binding Rossmann-fold domains"/>
    <property type="match status" value="1"/>
</dbReference>
<dbReference type="Gene3D" id="3.40.50.720">
    <property type="entry name" value="NAD(P)-binding Rossmann-like Domain"/>
    <property type="match status" value="1"/>
</dbReference>
<dbReference type="PANTHER" id="PTHR10491:SF4">
    <property type="entry name" value="METHIONINE ADENOSYLTRANSFERASE 2 SUBUNIT BETA"/>
    <property type="match status" value="1"/>
</dbReference>
<proteinExistence type="inferred from homology"/>
<dbReference type="EMBL" id="LCNE01000002">
    <property type="protein sequence ID" value="KKU49407.1"/>
    <property type="molecule type" value="Genomic_DNA"/>
</dbReference>
<name>A0A0G1QWX0_UNCKA</name>
<dbReference type="InterPro" id="IPR005913">
    <property type="entry name" value="dTDP_dehydrorham_reduct"/>
</dbReference>
<dbReference type="UniPathway" id="UPA00124"/>
<comment type="function">
    <text evidence="2">Catalyzes the reduction of dTDP-6-deoxy-L-lyxo-4-hexulose to yield dTDP-L-rhamnose.</text>
</comment>
<dbReference type="CDD" id="cd05254">
    <property type="entry name" value="dTDP_HR_like_SDR_e"/>
    <property type="match status" value="1"/>
</dbReference>
<evidence type="ECO:0000256" key="2">
    <source>
        <dbReference type="RuleBase" id="RU364082"/>
    </source>
</evidence>
<comment type="caution">
    <text evidence="5">The sequence shown here is derived from an EMBL/GenBank/DDBJ whole genome shotgun (WGS) entry which is preliminary data.</text>
</comment>
<sequence length="664" mass="75495">MKTKIKTPKRVFVTGASGMLGTALHKIFTDSGIKVVSTDLSPLDPWTKKLDIRNHRIVSRMIKEAKPDYVLNLAALTDLEYCEAHQQEAYDTNAKGAINIAKVCSKLGIPMVHISTAGVFDGTKKGAHTEDDIPNPINVYGKSKYESEKQIPEILTKHFIFRAGWMMGSYERDKKFVRKVLSLVNNGHNVIYGLTDKYGCPTYVNDFAKGILHVITNSTEYGLYNMVSSGNCSRYDVAKKIVEVLRLDHIDVIPVTGAFFKKEFSTPRPENEVMENKKLVERKLNIMRHWEACIADYLKHYYDTDYKEVRRRDVYEVHRPKKSVAKEPLVSVVTTAYKNEPFNKKYFDSINKQTYKSIEVIFVDNMSPDDTVAGARKMLKDGKVVASKINTGCAAGNNMGVVEASGKYVFLMGPDAWADKNCVARLVEEAEKNDNYIYAPMQMTYDGKEFISCGIAADVFGYPARTYTLDGRIQTRRAFYADGSGVFITKKNYLKVGMMDSSSFLFAEDVELSWKAHMMGLDVVPVKSAVIYHWSGGSVGIGGYPKGGKYETKYHRRFLAERNIIRNIIKNYSWWNVLWVLPYYIMINFAEMLALAATGQADAVYPTYINAYIWNIQNFKSTMVKRKLIQNSRKVSDFHVLKKMYFIPHKFFALLELGVPRVTK</sequence>
<dbReference type="GO" id="GO:0005829">
    <property type="term" value="C:cytosol"/>
    <property type="evidence" value="ECO:0007669"/>
    <property type="project" value="TreeGrafter"/>
</dbReference>
<dbReference type="Pfam" id="PF00535">
    <property type="entry name" value="Glycos_transf_2"/>
    <property type="match status" value="1"/>
</dbReference>
<protein>
    <recommendedName>
        <fullName evidence="2">dTDP-4-dehydrorhamnose reductase</fullName>
        <ecNumber evidence="2">1.1.1.133</ecNumber>
    </recommendedName>
</protein>
<feature type="domain" description="RmlD-like substrate binding" evidence="4">
    <location>
        <begin position="10"/>
        <end position="301"/>
    </location>
</feature>
<dbReference type="EC" id="1.1.1.133" evidence="2"/>